<gene>
    <name evidence="3" type="ORF">FL82_01675</name>
    <name evidence="2" type="ORF">GCK72_024598</name>
</gene>
<reference evidence="3" key="1">
    <citation type="submission" date="2017-08" db="EMBL/GenBank/DDBJ databases">
        <authorList>
            <person name="de Groot N.N."/>
        </authorList>
    </citation>
    <scope>NUCLEOTIDE SEQUENCE [LARGE SCALE GENOMIC DNA]</scope>
    <source>
        <strain evidence="3">PX439</strain>
    </source>
</reference>
<organism evidence="3 4">
    <name type="scientific">Caenorhabditis remanei</name>
    <name type="common">Caenorhabditis vulgaris</name>
    <dbReference type="NCBI Taxonomy" id="31234"/>
    <lineage>
        <taxon>Eukaryota</taxon>
        <taxon>Metazoa</taxon>
        <taxon>Ecdysozoa</taxon>
        <taxon>Nematoda</taxon>
        <taxon>Chromadorea</taxon>
        <taxon>Rhabditida</taxon>
        <taxon>Rhabditina</taxon>
        <taxon>Rhabditomorpha</taxon>
        <taxon>Rhabditoidea</taxon>
        <taxon>Rhabditidae</taxon>
        <taxon>Peloderinae</taxon>
        <taxon>Caenorhabditis</taxon>
    </lineage>
</organism>
<evidence type="ECO:0000256" key="1">
    <source>
        <dbReference type="SAM" id="MobiDB-lite"/>
    </source>
</evidence>
<evidence type="ECO:0000313" key="5">
    <source>
        <dbReference type="Proteomes" id="UP000483820"/>
    </source>
</evidence>
<name>A0A261BAI3_CAERE</name>
<feature type="region of interest" description="Disordered" evidence="1">
    <location>
        <begin position="1"/>
        <end position="21"/>
    </location>
</feature>
<protein>
    <submittedName>
        <fullName evidence="3">Uncharacterized protein</fullName>
    </submittedName>
</protein>
<dbReference type="EMBL" id="WUAV01000006">
    <property type="protein sequence ID" value="KAF1748131.1"/>
    <property type="molecule type" value="Genomic_DNA"/>
</dbReference>
<evidence type="ECO:0000313" key="3">
    <source>
        <dbReference type="EMBL" id="OZG07309.1"/>
    </source>
</evidence>
<reference evidence="2 5" key="3">
    <citation type="submission" date="2019-12" db="EMBL/GenBank/DDBJ databases">
        <title>Chromosome-level assembly of the Caenorhabditis remanei genome.</title>
        <authorList>
            <person name="Teterina A.A."/>
            <person name="Willis J.H."/>
            <person name="Phillips P.C."/>
        </authorList>
    </citation>
    <scope>NUCLEOTIDE SEQUENCE [LARGE SCALE GENOMIC DNA]</scope>
    <source>
        <strain evidence="2 5">PX506</strain>
        <tissue evidence="2">Whole organism</tissue>
    </source>
</reference>
<feature type="non-terminal residue" evidence="3">
    <location>
        <position position="1"/>
    </location>
</feature>
<accession>A0A261BAI3</accession>
<dbReference type="Proteomes" id="UP000483820">
    <property type="component" value="Chromosome X"/>
</dbReference>
<keyword evidence="4" id="KW-1185">Reference proteome</keyword>
<sequence length="349" mass="40397">MSSDQAESTENRNISDGTYDDEEEEVIIDPPILITSVKVQLPGSVKIKHLSQELRDLLVTHLDVPSAISMGSWQMVEDFLTASGTFQLEPADPSNKNIWKPFENLHAQILVNALYNVERIDLLVKMRQMIRNNVHLQEADDVPQTSQNFSQAVSISNIPPLVPFTPVDATNTILVLHYEKKKQERINYKWFHDNLVQHLEKQSDKNLKVVDIITLEKNDGGNLLQLLEHLYPQFKHIIVCFNDSFIDAIKSPDPKKTFSFRKFLHDKTIVEFLQNNNRNRRFRCVVMPGITKTIETIWAMVTNRYPFPDNYNELLEKLLESKGVKVKRQSSVTLNEEQLQNEMRQMVTK</sequence>
<evidence type="ECO:0000313" key="2">
    <source>
        <dbReference type="EMBL" id="KAF1748131.1"/>
    </source>
</evidence>
<evidence type="ECO:0000313" key="4">
    <source>
        <dbReference type="Proteomes" id="UP000216624"/>
    </source>
</evidence>
<reference evidence="4" key="2">
    <citation type="submission" date="2017-08" db="EMBL/GenBank/DDBJ databases">
        <authorList>
            <person name="Fierst J.L."/>
        </authorList>
    </citation>
    <scope>NUCLEOTIDE SEQUENCE [LARGE SCALE GENOMIC DNA]</scope>
    <source>
        <strain evidence="4">PX439</strain>
    </source>
</reference>
<comment type="caution">
    <text evidence="3">The sequence shown here is derived from an EMBL/GenBank/DDBJ whole genome shotgun (WGS) entry which is preliminary data.</text>
</comment>
<dbReference type="Proteomes" id="UP000216624">
    <property type="component" value="Unassembled WGS sequence"/>
</dbReference>
<dbReference type="EMBL" id="NMWX01000001">
    <property type="protein sequence ID" value="OZG07309.1"/>
    <property type="molecule type" value="Genomic_DNA"/>
</dbReference>
<feature type="compositionally biased region" description="Polar residues" evidence="1">
    <location>
        <begin position="1"/>
        <end position="16"/>
    </location>
</feature>
<proteinExistence type="predicted"/>
<dbReference type="AlphaFoldDB" id="A0A261BAI3"/>